<feature type="region of interest" description="Disordered" evidence="1">
    <location>
        <begin position="50"/>
        <end position="75"/>
    </location>
</feature>
<dbReference type="Proteomes" id="UP000502297">
    <property type="component" value="Chromosome"/>
</dbReference>
<protein>
    <submittedName>
        <fullName evidence="2">Uncharacterized protein</fullName>
    </submittedName>
</protein>
<organism evidence="2 3">
    <name type="scientific">Acinetobacter shaoyimingii</name>
    <dbReference type="NCBI Taxonomy" id="2715164"/>
    <lineage>
        <taxon>Bacteria</taxon>
        <taxon>Pseudomonadati</taxon>
        <taxon>Pseudomonadota</taxon>
        <taxon>Gammaproteobacteria</taxon>
        <taxon>Moraxellales</taxon>
        <taxon>Moraxellaceae</taxon>
        <taxon>Acinetobacter</taxon>
    </lineage>
</organism>
<dbReference type="KEGG" id="asha:G8E00_04615"/>
<name>A0A6G8RTN1_9GAMM</name>
<dbReference type="EMBL" id="CP049801">
    <property type="protein sequence ID" value="QIO05292.1"/>
    <property type="molecule type" value="Genomic_DNA"/>
</dbReference>
<evidence type="ECO:0000256" key="1">
    <source>
        <dbReference type="SAM" id="MobiDB-lite"/>
    </source>
</evidence>
<keyword evidence="3" id="KW-1185">Reference proteome</keyword>
<gene>
    <name evidence="2" type="ORF">G8E00_04615</name>
</gene>
<feature type="compositionally biased region" description="Pro residues" evidence="1">
    <location>
        <begin position="50"/>
        <end position="65"/>
    </location>
</feature>
<proteinExistence type="predicted"/>
<dbReference type="AlphaFoldDB" id="A0A6G8RTN1"/>
<dbReference type="RefSeq" id="WP_166012294.1">
    <property type="nucleotide sequence ID" value="NZ_CP049801.1"/>
</dbReference>
<reference evidence="2 3" key="1">
    <citation type="submission" date="2020-03" db="EMBL/GenBank/DDBJ databases">
        <authorList>
            <person name="Zhu W."/>
        </authorList>
    </citation>
    <scope>NUCLEOTIDE SEQUENCE [LARGE SCALE GENOMIC DNA]</scope>
    <source>
        <strain evidence="2 3">323-1</strain>
    </source>
</reference>
<evidence type="ECO:0000313" key="2">
    <source>
        <dbReference type="EMBL" id="QIO05292.1"/>
    </source>
</evidence>
<sequence length="75" mass="7855">MIELSQKEIDSVSGGTLGLIGKVVAFKVNVVKSIFSCLTPKPPVCQPVPQPCPPQPCPEPEPAPEPGCDENTGDL</sequence>
<evidence type="ECO:0000313" key="3">
    <source>
        <dbReference type="Proteomes" id="UP000502297"/>
    </source>
</evidence>
<accession>A0A6G8RTN1</accession>